<dbReference type="EMBL" id="BK015468">
    <property type="protein sequence ID" value="DAE08413.1"/>
    <property type="molecule type" value="Genomic_DNA"/>
</dbReference>
<reference evidence="1" key="1">
    <citation type="journal article" date="2021" name="Proc. Natl. Acad. Sci. U.S.A.">
        <title>A Catalog of Tens of Thousands of Viruses from Human Metagenomes Reveals Hidden Associations with Chronic Diseases.</title>
        <authorList>
            <person name="Tisza M.J."/>
            <person name="Buck C.B."/>
        </authorList>
    </citation>
    <scope>NUCLEOTIDE SEQUENCE</scope>
    <source>
        <strain evidence="1">CtOAf25</strain>
    </source>
</reference>
<organism evidence="1">
    <name type="scientific">Podoviridae sp. ctOAf25</name>
    <dbReference type="NCBI Taxonomy" id="2825245"/>
    <lineage>
        <taxon>Viruses</taxon>
        <taxon>Duplodnaviria</taxon>
        <taxon>Heunggongvirae</taxon>
        <taxon>Uroviricota</taxon>
        <taxon>Caudoviricetes</taxon>
    </lineage>
</organism>
<protein>
    <submittedName>
        <fullName evidence="1">Uncharacterized protein</fullName>
    </submittedName>
</protein>
<accession>A0A8S5PPG4</accession>
<sequence length="142" mass="16250">MRYKIMAFKKDGGPIKFEIKEDGINELIDEGTGNSSIMLREVGWNGRDPKLEIRKWIIDVDKETPMRGLSFITEQGPHTLTEVLAEKGFGNTEKLINNIKDREDFDESLVKVIGKKKIEKSKNTEVTISEDDYFDPKSVLDD</sequence>
<evidence type="ECO:0000313" key="1">
    <source>
        <dbReference type="EMBL" id="DAE08413.1"/>
    </source>
</evidence>
<name>A0A8S5PPG4_9CAUD</name>
<dbReference type="Gene3D" id="2.30.31.70">
    <property type="match status" value="1"/>
</dbReference>
<proteinExistence type="predicted"/>